<dbReference type="SUPFAM" id="SSF51905">
    <property type="entry name" value="FAD/NAD(P)-binding domain"/>
    <property type="match status" value="1"/>
</dbReference>
<keyword evidence="1" id="KW-1133">Transmembrane helix</keyword>
<proteinExistence type="predicted"/>
<evidence type="ECO:0000313" key="2">
    <source>
        <dbReference type="EMBL" id="KAK6185089.1"/>
    </source>
</evidence>
<name>A0AAN8K5V6_PATCE</name>
<dbReference type="AlphaFoldDB" id="A0AAN8K5V6"/>
<organism evidence="2 3">
    <name type="scientific">Patella caerulea</name>
    <name type="common">Rayed Mediterranean limpet</name>
    <dbReference type="NCBI Taxonomy" id="87958"/>
    <lineage>
        <taxon>Eukaryota</taxon>
        <taxon>Metazoa</taxon>
        <taxon>Spiralia</taxon>
        <taxon>Lophotrochozoa</taxon>
        <taxon>Mollusca</taxon>
        <taxon>Gastropoda</taxon>
        <taxon>Patellogastropoda</taxon>
        <taxon>Patelloidea</taxon>
        <taxon>Patellidae</taxon>
        <taxon>Patella</taxon>
    </lineage>
</organism>
<dbReference type="Proteomes" id="UP001347796">
    <property type="component" value="Unassembled WGS sequence"/>
</dbReference>
<comment type="caution">
    <text evidence="2">The sequence shown here is derived from an EMBL/GenBank/DDBJ whole genome shotgun (WGS) entry which is preliminary data.</text>
</comment>
<feature type="transmembrane region" description="Helical" evidence="1">
    <location>
        <begin position="15"/>
        <end position="33"/>
    </location>
</feature>
<evidence type="ECO:0000313" key="3">
    <source>
        <dbReference type="Proteomes" id="UP001347796"/>
    </source>
</evidence>
<sequence>MTCDSLEYANMQSTIVIQQLMLTAFIVAGFVCTKTIYDNIRKRQARVTVVVIGGGPIGLLSILIAAKTGKVRKLILFEELCKKALLNKPHQLAMDPKSVIFLRKLGVDFDNIEGCWSNDSFFTHVGIFQEYLVNVICRLDISKDLRFGHKFTRDSIKELESIEGRRMVIVCDGANGQAVRQLGLSDEFIQHSCRAYGAVAAIDRQDASNVPLPERRYHNLFFDLSAYGTDTSQVDGHQGFSLKLFGGSRHRYMTLATNKNESVLVKTLRVVLDRSVMRNIFLKCFNTYKDEGEKEIGDSVALKHMKFSSRLFEIKLSQRVETVGYFQESNTFVVAEGEAARCYNIHTGMDVNVGIKGLMSLSKLITMATTAETEHAIMNTMQQKSNHAEQVCKDFLKNGLNEYMFLRPS</sequence>
<dbReference type="EMBL" id="JAZGQO010000006">
    <property type="protein sequence ID" value="KAK6185089.1"/>
    <property type="molecule type" value="Genomic_DNA"/>
</dbReference>
<protein>
    <submittedName>
        <fullName evidence="2">Uncharacterized protein</fullName>
    </submittedName>
</protein>
<dbReference type="InterPro" id="IPR036188">
    <property type="entry name" value="FAD/NAD-bd_sf"/>
</dbReference>
<feature type="transmembrane region" description="Helical" evidence="1">
    <location>
        <begin position="45"/>
        <end position="66"/>
    </location>
</feature>
<evidence type="ECO:0000256" key="1">
    <source>
        <dbReference type="SAM" id="Phobius"/>
    </source>
</evidence>
<accession>A0AAN8K5V6</accession>
<keyword evidence="1" id="KW-0472">Membrane</keyword>
<keyword evidence="1" id="KW-0812">Transmembrane</keyword>
<keyword evidence="3" id="KW-1185">Reference proteome</keyword>
<reference evidence="2 3" key="1">
    <citation type="submission" date="2024-01" db="EMBL/GenBank/DDBJ databases">
        <title>The genome of the rayed Mediterranean limpet Patella caerulea (Linnaeus, 1758).</title>
        <authorList>
            <person name="Anh-Thu Weber A."/>
            <person name="Halstead-Nussloch G."/>
        </authorList>
    </citation>
    <scope>NUCLEOTIDE SEQUENCE [LARGE SCALE GENOMIC DNA]</scope>
    <source>
        <strain evidence="2">AATW-2023a</strain>
        <tissue evidence="2">Whole specimen</tissue>
    </source>
</reference>
<gene>
    <name evidence="2" type="ORF">SNE40_007403</name>
</gene>